<evidence type="ECO:0000256" key="2">
    <source>
        <dbReference type="ARBA" id="ARBA00022448"/>
    </source>
</evidence>
<feature type="transmembrane region" description="Helical" evidence="8">
    <location>
        <begin position="47"/>
        <end position="67"/>
    </location>
</feature>
<dbReference type="GO" id="GO:0015250">
    <property type="term" value="F:water channel activity"/>
    <property type="evidence" value="ECO:0007669"/>
    <property type="project" value="TreeGrafter"/>
</dbReference>
<dbReference type="InterPro" id="IPR034294">
    <property type="entry name" value="Aquaporin_transptr"/>
</dbReference>
<sequence>MDKDAARKPGARPRGFVVRTYVTEFVGTFFLVLTVGCAVLSGAPLAALGIGLTLAVMIYAGGHLSGGHFNPAVTVGVLLRGKISAIRALGYCATQIAGGFLAAAVAQFLVDTKAIHTISPSGREVWTVFLAELLFSFALVYVMLNVATSADHPHNGFYGIAIGFTVTAGAVAVGGISGGLFNPAVAFGAATMGIIEWSSMWIWLLAEAAGAVLAAGIFLVQNPGDSRETIFTRHLDR</sequence>
<organism evidence="9">
    <name type="scientific">Streptomyces sp. gb1(2016)</name>
    <dbReference type="NCBI Taxonomy" id="1828321"/>
    <lineage>
        <taxon>Bacteria</taxon>
        <taxon>Bacillati</taxon>
        <taxon>Actinomycetota</taxon>
        <taxon>Actinomycetes</taxon>
        <taxon>Kitasatosporales</taxon>
        <taxon>Streptomycetaceae</taxon>
        <taxon>Streptomyces</taxon>
    </lineage>
</organism>
<feature type="transmembrane region" description="Helical" evidence="8">
    <location>
        <begin position="125"/>
        <end position="144"/>
    </location>
</feature>
<keyword evidence="4" id="KW-0677">Repeat</keyword>
<accession>A0A652LAT5</accession>
<dbReference type="PANTHER" id="PTHR45665:SF9">
    <property type="entry name" value="AQUAPORIN-8"/>
    <property type="match status" value="1"/>
</dbReference>
<name>A0A652LAT5_9ACTN</name>
<evidence type="ECO:0000256" key="1">
    <source>
        <dbReference type="ARBA" id="ARBA00004127"/>
    </source>
</evidence>
<dbReference type="EMBL" id="RDBM01000020">
    <property type="protein sequence ID" value="TXS32956.1"/>
    <property type="molecule type" value="Genomic_DNA"/>
</dbReference>
<evidence type="ECO:0000256" key="5">
    <source>
        <dbReference type="ARBA" id="ARBA00022989"/>
    </source>
</evidence>
<dbReference type="Pfam" id="PF00230">
    <property type="entry name" value="MIP"/>
    <property type="match status" value="1"/>
</dbReference>
<evidence type="ECO:0000256" key="8">
    <source>
        <dbReference type="SAM" id="Phobius"/>
    </source>
</evidence>
<gene>
    <name evidence="9" type="ORF">EAO74_05180</name>
</gene>
<dbReference type="RefSeq" id="WP_147982813.1">
    <property type="nucleotide sequence ID" value="NZ_RDBM01000020.1"/>
</dbReference>
<feature type="transmembrane region" description="Helical" evidence="8">
    <location>
        <begin position="21"/>
        <end position="41"/>
    </location>
</feature>
<dbReference type="PANTHER" id="PTHR45665">
    <property type="entry name" value="AQUAPORIN-8"/>
    <property type="match status" value="1"/>
</dbReference>
<feature type="transmembrane region" description="Helical" evidence="8">
    <location>
        <begin position="88"/>
        <end position="110"/>
    </location>
</feature>
<comment type="similarity">
    <text evidence="7">Belongs to the MIP/aquaporin (TC 1.A.8) family.</text>
</comment>
<keyword evidence="5 8" id="KW-1133">Transmembrane helix</keyword>
<reference evidence="9" key="1">
    <citation type="submission" date="2018-10" db="EMBL/GenBank/DDBJ databases">
        <authorList>
            <person name="Hariharan J."/>
            <person name="Choudoir M.J."/>
            <person name="Diebold P."/>
            <person name="Panke-Buisse K."/>
            <person name="Campbell A.N."/>
            <person name="Buckley D.H."/>
        </authorList>
    </citation>
    <scope>NUCLEOTIDE SEQUENCE</scope>
    <source>
        <strain evidence="9">Gb1</strain>
    </source>
</reference>
<dbReference type="InterPro" id="IPR022357">
    <property type="entry name" value="MIP_CS"/>
</dbReference>
<feature type="transmembrane region" description="Helical" evidence="8">
    <location>
        <begin position="201"/>
        <end position="220"/>
    </location>
</feature>
<keyword evidence="6 8" id="KW-0472">Membrane</keyword>
<dbReference type="GO" id="GO:0016020">
    <property type="term" value="C:membrane"/>
    <property type="evidence" value="ECO:0007669"/>
    <property type="project" value="InterPro"/>
</dbReference>
<dbReference type="GO" id="GO:0005737">
    <property type="term" value="C:cytoplasm"/>
    <property type="evidence" value="ECO:0007669"/>
    <property type="project" value="UniProtKB-ARBA"/>
</dbReference>
<dbReference type="Gene3D" id="1.20.1080.10">
    <property type="entry name" value="Glycerol uptake facilitator protein"/>
    <property type="match status" value="1"/>
</dbReference>
<dbReference type="PRINTS" id="PR00783">
    <property type="entry name" value="MINTRINSICP"/>
</dbReference>
<dbReference type="AlphaFoldDB" id="A0A652LAT5"/>
<evidence type="ECO:0000256" key="6">
    <source>
        <dbReference type="ARBA" id="ARBA00023136"/>
    </source>
</evidence>
<evidence type="ECO:0000256" key="3">
    <source>
        <dbReference type="ARBA" id="ARBA00022692"/>
    </source>
</evidence>
<keyword evidence="3 7" id="KW-0812">Transmembrane</keyword>
<comment type="subcellular location">
    <subcellularLocation>
        <location evidence="1">Endomembrane system</location>
        <topology evidence="1">Multi-pass membrane protein</topology>
    </subcellularLocation>
</comment>
<dbReference type="SUPFAM" id="SSF81338">
    <property type="entry name" value="Aquaporin-like"/>
    <property type="match status" value="1"/>
</dbReference>
<proteinExistence type="inferred from homology"/>
<evidence type="ECO:0000256" key="4">
    <source>
        <dbReference type="ARBA" id="ARBA00022737"/>
    </source>
</evidence>
<evidence type="ECO:0000256" key="7">
    <source>
        <dbReference type="RuleBase" id="RU000477"/>
    </source>
</evidence>
<dbReference type="InterPro" id="IPR023271">
    <property type="entry name" value="Aquaporin-like"/>
</dbReference>
<keyword evidence="2 7" id="KW-0813">Transport</keyword>
<protein>
    <submittedName>
        <fullName evidence="9">Porin</fullName>
    </submittedName>
</protein>
<comment type="caution">
    <text evidence="9">The sequence shown here is derived from an EMBL/GenBank/DDBJ whole genome shotgun (WGS) entry which is preliminary data.</text>
</comment>
<evidence type="ECO:0000313" key="9">
    <source>
        <dbReference type="EMBL" id="TXS32956.1"/>
    </source>
</evidence>
<dbReference type="GO" id="GO:0012505">
    <property type="term" value="C:endomembrane system"/>
    <property type="evidence" value="ECO:0007669"/>
    <property type="project" value="UniProtKB-SubCell"/>
</dbReference>
<feature type="transmembrane region" description="Helical" evidence="8">
    <location>
        <begin position="156"/>
        <end position="181"/>
    </location>
</feature>
<dbReference type="GO" id="GO:0019755">
    <property type="term" value="P:one-carbon compound transport"/>
    <property type="evidence" value="ECO:0007669"/>
    <property type="project" value="UniProtKB-ARBA"/>
</dbReference>
<dbReference type="InterPro" id="IPR000425">
    <property type="entry name" value="MIP"/>
</dbReference>
<dbReference type="PROSITE" id="PS00221">
    <property type="entry name" value="MIP"/>
    <property type="match status" value="1"/>
</dbReference>